<reference evidence="1 2" key="1">
    <citation type="journal article" date="2017" name="Elife">
        <title>Extensive horizontal gene transfer in cheese-associated bacteria.</title>
        <authorList>
            <person name="Bonham K.S."/>
            <person name="Wolfe B.E."/>
            <person name="Dutton R.J."/>
        </authorList>
    </citation>
    <scope>NUCLEOTIDE SEQUENCE [LARGE SCALE GENOMIC DNA]</scope>
    <source>
        <strain evidence="1 2">947_7</strain>
    </source>
</reference>
<evidence type="ECO:0000313" key="1">
    <source>
        <dbReference type="EMBL" id="PCC45898.1"/>
    </source>
</evidence>
<comment type="caution">
    <text evidence="1">The sequence shown here is derived from an EMBL/GenBank/DDBJ whole genome shotgun (WGS) entry which is preliminary data.</text>
</comment>
<dbReference type="EMBL" id="NRGP01000018">
    <property type="protein sequence ID" value="PCC45898.1"/>
    <property type="molecule type" value="Genomic_DNA"/>
</dbReference>
<evidence type="ECO:0000313" key="2">
    <source>
        <dbReference type="Proteomes" id="UP000217564"/>
    </source>
</evidence>
<organism evidence="1 2">
    <name type="scientific">Brevibacterium aurantiacum</name>
    <dbReference type="NCBI Taxonomy" id="273384"/>
    <lineage>
        <taxon>Bacteria</taxon>
        <taxon>Bacillati</taxon>
        <taxon>Actinomycetota</taxon>
        <taxon>Actinomycetes</taxon>
        <taxon>Micrococcales</taxon>
        <taxon>Brevibacteriaceae</taxon>
        <taxon>Brevibacterium</taxon>
    </lineage>
</organism>
<gene>
    <name evidence="1" type="ORF">CIK64_12740</name>
</gene>
<proteinExistence type="predicted"/>
<feature type="non-terminal residue" evidence="1">
    <location>
        <position position="464"/>
    </location>
</feature>
<dbReference type="Proteomes" id="UP000217564">
    <property type="component" value="Unassembled WGS sequence"/>
</dbReference>
<dbReference type="AlphaFoldDB" id="A0A2A3Z2Z9"/>
<name>A0A2A3Z2Z9_BREAU</name>
<protein>
    <submittedName>
        <fullName evidence="1">Uncharacterized protein</fullName>
    </submittedName>
</protein>
<accession>A0A2A3Z2Z9</accession>
<sequence>MSYRADVRQILNEALAADADRICFRTDSDLIFSEVDSDAIELALAGGGTQKFKFQRMKDGRWSDVTGYAKVLDTTRLLNDLMRADASSVANIPIDELAEAVGRSGDRFHLALKKILRNLNDRLAAQPNSLVISRWRTYFAELEPLVHDDYLDYFIAALELLECALDNGLFEIIADSDRSKLKPLMQKLDSCASEYQSVPAQVSALNQFGKIYSLVDRLAAADCFRLMKEKDQDNLVPYFYSDMGSQTYYSQHDILDSGAEDRTKTICGSLRWLSPEKSGDSELGILISVDSNFFRIYAWLIYYYAQQLPNVDFNVLICGDQAEAEQLISDGDRFVEGLSTLNRSGVPTNINFLRIPVPDFVVQPKTFYASARFYAARPLLNVYPRLYLMDADLMFTEDPTRYFERIKDIPFAAPENLGLTHLSPWRRYLAGNVPLNRSILDTDFMDDLLNYTSHGLSAQQSWML</sequence>